<feature type="transmembrane region" description="Helical" evidence="6">
    <location>
        <begin position="245"/>
        <end position="263"/>
    </location>
</feature>
<dbReference type="InterPro" id="IPR032816">
    <property type="entry name" value="VTT_dom"/>
</dbReference>
<gene>
    <name evidence="8" type="ORF">NSCI0253_LOCUS36548</name>
</gene>
<evidence type="ECO:0000256" key="6">
    <source>
        <dbReference type="SAM" id="Phobius"/>
    </source>
</evidence>
<dbReference type="EMBL" id="HBFQ01051257">
    <property type="protein sequence ID" value="CAD8862193.1"/>
    <property type="molecule type" value="Transcribed_RNA"/>
</dbReference>
<keyword evidence="4 6" id="KW-1133">Transmembrane helix</keyword>
<protein>
    <recommendedName>
        <fullName evidence="7">VTT domain-containing protein</fullName>
    </recommendedName>
</protein>
<feature type="transmembrane region" description="Helical" evidence="6">
    <location>
        <begin position="191"/>
        <end position="211"/>
    </location>
</feature>
<evidence type="ECO:0000256" key="1">
    <source>
        <dbReference type="ARBA" id="ARBA00004651"/>
    </source>
</evidence>
<keyword evidence="2" id="KW-1003">Cell membrane</keyword>
<evidence type="ECO:0000256" key="3">
    <source>
        <dbReference type="ARBA" id="ARBA00022692"/>
    </source>
</evidence>
<comment type="subcellular location">
    <subcellularLocation>
        <location evidence="1">Cell membrane</location>
        <topology evidence="1">Multi-pass membrane protein</topology>
    </subcellularLocation>
</comment>
<organism evidence="8">
    <name type="scientific">Noctiluca scintillans</name>
    <name type="common">Sea sparkle</name>
    <name type="synonym">Red tide dinoflagellate</name>
    <dbReference type="NCBI Taxonomy" id="2966"/>
    <lineage>
        <taxon>Eukaryota</taxon>
        <taxon>Sar</taxon>
        <taxon>Alveolata</taxon>
        <taxon>Dinophyceae</taxon>
        <taxon>Noctilucales</taxon>
        <taxon>Noctilucaceae</taxon>
        <taxon>Noctiluca</taxon>
    </lineage>
</organism>
<evidence type="ECO:0000256" key="4">
    <source>
        <dbReference type="ARBA" id="ARBA00022989"/>
    </source>
</evidence>
<accession>A0A7S1AQV0</accession>
<name>A0A7S1AQV0_NOCSC</name>
<evidence type="ECO:0000259" key="7">
    <source>
        <dbReference type="Pfam" id="PF09335"/>
    </source>
</evidence>
<evidence type="ECO:0000256" key="5">
    <source>
        <dbReference type="ARBA" id="ARBA00023136"/>
    </source>
</evidence>
<feature type="transmembrane region" description="Helical" evidence="6">
    <location>
        <begin position="36"/>
        <end position="56"/>
    </location>
</feature>
<keyword evidence="5 6" id="KW-0472">Membrane</keyword>
<evidence type="ECO:0000313" key="8">
    <source>
        <dbReference type="EMBL" id="CAD8862193.1"/>
    </source>
</evidence>
<feature type="transmembrane region" description="Helical" evidence="6">
    <location>
        <begin position="114"/>
        <end position="138"/>
    </location>
</feature>
<proteinExistence type="predicted"/>
<feature type="transmembrane region" description="Helical" evidence="6">
    <location>
        <begin position="150"/>
        <end position="171"/>
    </location>
</feature>
<dbReference type="GO" id="GO:0005886">
    <property type="term" value="C:plasma membrane"/>
    <property type="evidence" value="ECO:0007669"/>
    <property type="project" value="UniProtKB-SubCell"/>
</dbReference>
<dbReference type="PANTHER" id="PTHR12677">
    <property type="entry name" value="GOLGI APPARATUS MEMBRANE PROTEIN TVP38-RELATED"/>
    <property type="match status" value="1"/>
</dbReference>
<evidence type="ECO:0000256" key="2">
    <source>
        <dbReference type="ARBA" id="ARBA00022475"/>
    </source>
</evidence>
<dbReference type="Pfam" id="PF09335">
    <property type="entry name" value="VTT_dom"/>
    <property type="match status" value="1"/>
</dbReference>
<keyword evidence="3 6" id="KW-0812">Transmembrane</keyword>
<reference evidence="8" key="1">
    <citation type="submission" date="2021-01" db="EMBL/GenBank/DDBJ databases">
        <authorList>
            <person name="Corre E."/>
            <person name="Pelletier E."/>
            <person name="Niang G."/>
            <person name="Scheremetjew M."/>
            <person name="Finn R."/>
            <person name="Kale V."/>
            <person name="Holt S."/>
            <person name="Cochrane G."/>
            <person name="Meng A."/>
            <person name="Brown T."/>
            <person name="Cohen L."/>
        </authorList>
    </citation>
    <scope>NUCLEOTIDE SEQUENCE</scope>
</reference>
<dbReference type="AlphaFoldDB" id="A0A7S1AQV0"/>
<feature type="domain" description="VTT" evidence="7">
    <location>
        <begin position="107"/>
        <end position="213"/>
    </location>
</feature>
<feature type="transmembrane region" description="Helical" evidence="6">
    <location>
        <begin position="76"/>
        <end position="102"/>
    </location>
</feature>
<dbReference type="PANTHER" id="PTHR12677:SF59">
    <property type="entry name" value="GOLGI APPARATUS MEMBRANE PROTEIN TVP38-RELATED"/>
    <property type="match status" value="1"/>
</dbReference>
<sequence>MSAPEPVLLSLLKLEPGSAEQYAVEKQIGMKRKRRAIKWLVIIAVVATMIVMHERLGKLIDDFVQWCSTLGKGAPILLGLMEACLVVVMLPTFPIMVGAGIVLPQIYGMLAGQVIAVGAVSAGLWLGSMIAFIIGRTLMKDWAEAKMSQLAWFGVINTMVAEEGWWIIFLARMSPMLPAEVFNYACSLTPVSYLGFAFGSLGSVFPVSIWICITASASESFDASTAELEEEISEPLGNNSLRNRLLLIGANVVFLVFISLVFFRAYQKYKLKEEAHVQKLVAGLVDVPWDIETSEAMKRMLTASMRRLETDPGDVHNRLVRQSTSSFSSAVFGHALCSQQLAAGVAGVGVR</sequence>
<dbReference type="InterPro" id="IPR015414">
    <property type="entry name" value="TMEM64"/>
</dbReference>